<evidence type="ECO:0000313" key="4">
    <source>
        <dbReference type="EMBL" id="CAE8581788.1"/>
    </source>
</evidence>
<dbReference type="GO" id="GO:0036064">
    <property type="term" value="C:ciliary basal body"/>
    <property type="evidence" value="ECO:0007669"/>
    <property type="project" value="TreeGrafter"/>
</dbReference>
<dbReference type="OMA" id="HQAAHEQ"/>
<dbReference type="SUPFAM" id="SSF48452">
    <property type="entry name" value="TPR-like"/>
    <property type="match status" value="1"/>
</dbReference>
<dbReference type="InterPro" id="IPR051570">
    <property type="entry name" value="TBC1_cilium_biogenesis"/>
</dbReference>
<accession>A0A813D0Q7</accession>
<dbReference type="InterPro" id="IPR011990">
    <property type="entry name" value="TPR-like_helical_dom_sf"/>
</dbReference>
<sequence>MAEAECGVMPRALNFDEAVTQLRADLRRRLIPTPLAPGALAGTTDADSDPARAEYMQLESDIRRLEAEDRAMTLELKRQQSAADEQAKKLELDRQHQAAHEQATKLELERQEQEAKEHAMTLELERQQRAADEQAKMDRQHQAAHEQARKLELERQEQAAKERAMTLELERQQRAADEQAKKLELDRQHQAAHEQARKLEMERQEQAAKEHAMTLELERQQRAADEQVKNKHELDRQRQVANEQSQKLELERQHKEAYDQGIKCDLGRLQAADEQAKPELDSQQWAADEQARKLELDGQRQVELELERKQHAAGLGAPALMRALSADDAELASLEHRKQELCARKAALERQLAVRAPCAPSDDKDLMKEIINSQRQKPTDLQSLTNSSTCGSLMSAVGDAVHSSGSQASSVASVVGEDGSRAAWMSLWRMCQVTASGKKKVSDDVYSQWHDGPFARLECSVKLKRTTQKYAGTEVEGEWLTLESMADLKWKKVKGAIEYCKRMGYVRTCKYSGDSEYHVDTIDKSKRGDLDTESKEDEMDGVGEWDGRALQLKITGEIGNPADDPDKGNTKKRKAELPVEGEASFEDMLDAYKNAILKRRTLTRPGKAAIIFKSIKNGCKSYQNEFLKVKTFFKKKEVKKKVQKCETEDDIVGSIMLSCESKLVQKVVDLLGVCAPNILQAGSAKQASELAGAIVNASVLPVHSAGASALRDIGRAGSSQSSHAERNLHKQVVKLGFSLPVPLTCLNDVPYRNQGLQNHPVLSLRGMLQYMMDHNHENLFLGGLKFSQRAEYSALLTSFWADYKHAHSDHPIYSHHAGALHMCVPIALHGDEGRGLRKMPILCLQTQFVLSSRPHAMHSRIPYTVCPSSLYTKPNSGPTVDALLNGWSAELIALFHIGVTSKDGVTLYFVVIGVKGDWPWQIKAYHFVRGFNCSEVCHLCEANLTDIPFEDMSDAALWLTTIPGSLPWTIPSPVIGIPGCSSPKSSRIDVFHVGPLGVYRDFVGSCVIALMVVFGHFAGAGSQAVPARLSTAYMLFKEFCKHARKTPNLKDWTRDNFHYANRSCFPSIGCKASDCLLCLQWLENYLQGPWLYHEEMSLMLDMARACNRFYKLIYTCDRCFLTRDDATSAMSDVTLFCRGYSKLALWAYRQGLQLFNLVPKLHMYAHIAVEMFVCLSLGHPKILNPALTACPMDEDMVGRMSRISRRTHANTEWVQDRGDAEWEEFEDTVEYMRVLVGLAALSLEMGQAQNGYMLEALALYREAGHRKGEAHTLCHVAQAHFQAGNSEEGEKIAEQAFLLCQEGGFQEQLGHMHNIIAEACMKKLSAQLSSQGVESRSSGLAQLSWKARLAAKEALAIFTRQGNLRGRAQALSILSLAFLELGNLTEARKRAQEAAGLCREMGDKQGEGNSLLFVAQARLHDNKDEALRVAVLGRKLIKEGGSQAQVADATRVVDFIQNFVSQNNPRPPPPGQGSGYSNNSNNNSNNNNNEWSQSEEAKVHAVLDFGGSLGATRAAHFHGVSARTVHTTGRF</sequence>
<dbReference type="OrthoDB" id="420143at2759"/>
<feature type="region of interest" description="Disordered" evidence="3">
    <location>
        <begin position="77"/>
        <end position="254"/>
    </location>
</feature>
<dbReference type="PANTHER" id="PTHR19853">
    <property type="entry name" value="WD REPEAT CONTAINING PROTEIN 3 WDR3"/>
    <property type="match status" value="1"/>
</dbReference>
<evidence type="ECO:0000313" key="5">
    <source>
        <dbReference type="Proteomes" id="UP000654075"/>
    </source>
</evidence>
<organism evidence="4 5">
    <name type="scientific">Polarella glacialis</name>
    <name type="common">Dinoflagellate</name>
    <dbReference type="NCBI Taxonomy" id="89957"/>
    <lineage>
        <taxon>Eukaryota</taxon>
        <taxon>Sar</taxon>
        <taxon>Alveolata</taxon>
        <taxon>Dinophyceae</taxon>
        <taxon>Suessiales</taxon>
        <taxon>Suessiaceae</taxon>
        <taxon>Polarella</taxon>
    </lineage>
</organism>
<evidence type="ECO:0000256" key="2">
    <source>
        <dbReference type="ARBA" id="ARBA00022737"/>
    </source>
</evidence>
<dbReference type="EMBL" id="CAJNNV010000202">
    <property type="protein sequence ID" value="CAE8581788.1"/>
    <property type="molecule type" value="Genomic_DNA"/>
</dbReference>
<gene>
    <name evidence="4" type="ORF">PGLA1383_LOCUS800</name>
</gene>
<dbReference type="GO" id="GO:0060271">
    <property type="term" value="P:cilium assembly"/>
    <property type="evidence" value="ECO:0007669"/>
    <property type="project" value="TreeGrafter"/>
</dbReference>
<dbReference type="PANTHER" id="PTHR19853:SF1">
    <property type="entry name" value="TBC1 DOMAIN FAMILY MEMBER 31"/>
    <property type="match status" value="1"/>
</dbReference>
<evidence type="ECO:0000256" key="1">
    <source>
        <dbReference type="ARBA" id="ARBA00022574"/>
    </source>
</evidence>
<comment type="caution">
    <text evidence="4">The sequence shown here is derived from an EMBL/GenBank/DDBJ whole genome shotgun (WGS) entry which is preliminary data.</text>
</comment>
<proteinExistence type="predicted"/>
<feature type="compositionally biased region" description="Basic and acidic residues" evidence="3">
    <location>
        <begin position="85"/>
        <end position="238"/>
    </location>
</feature>
<dbReference type="Proteomes" id="UP000654075">
    <property type="component" value="Unassembled WGS sequence"/>
</dbReference>
<evidence type="ECO:0000256" key="3">
    <source>
        <dbReference type="SAM" id="MobiDB-lite"/>
    </source>
</evidence>
<protein>
    <submittedName>
        <fullName evidence="4">Uncharacterized protein</fullName>
    </submittedName>
</protein>
<name>A0A813D0Q7_POLGL</name>
<feature type="region of interest" description="Disordered" evidence="3">
    <location>
        <begin position="1460"/>
        <end position="1494"/>
    </location>
</feature>
<reference evidence="4" key="1">
    <citation type="submission" date="2021-02" db="EMBL/GenBank/DDBJ databases">
        <authorList>
            <person name="Dougan E. K."/>
            <person name="Rhodes N."/>
            <person name="Thang M."/>
            <person name="Chan C."/>
        </authorList>
    </citation>
    <scope>NUCLEOTIDE SEQUENCE</scope>
</reference>
<feature type="compositionally biased region" description="Low complexity" evidence="3">
    <location>
        <begin position="1475"/>
        <end position="1494"/>
    </location>
</feature>
<keyword evidence="1" id="KW-0853">WD repeat</keyword>
<dbReference type="Gene3D" id="1.25.40.10">
    <property type="entry name" value="Tetratricopeptide repeat domain"/>
    <property type="match status" value="2"/>
</dbReference>
<feature type="region of interest" description="Disordered" evidence="3">
    <location>
        <begin position="556"/>
        <end position="577"/>
    </location>
</feature>
<keyword evidence="5" id="KW-1185">Reference proteome</keyword>
<keyword evidence="2" id="KW-0677">Repeat</keyword>